<proteinExistence type="predicted"/>
<organism evidence="8 9">
    <name type="scientific">Arctia plantaginis</name>
    <name type="common">Wood tiger moth</name>
    <name type="synonym">Phalaena plantaginis</name>
    <dbReference type="NCBI Taxonomy" id="874455"/>
    <lineage>
        <taxon>Eukaryota</taxon>
        <taxon>Metazoa</taxon>
        <taxon>Ecdysozoa</taxon>
        <taxon>Arthropoda</taxon>
        <taxon>Hexapoda</taxon>
        <taxon>Insecta</taxon>
        <taxon>Pterygota</taxon>
        <taxon>Neoptera</taxon>
        <taxon>Endopterygota</taxon>
        <taxon>Lepidoptera</taxon>
        <taxon>Glossata</taxon>
        <taxon>Ditrysia</taxon>
        <taxon>Noctuoidea</taxon>
        <taxon>Erebidae</taxon>
        <taxon>Arctiinae</taxon>
        <taxon>Arctia</taxon>
    </lineage>
</organism>
<dbReference type="GO" id="GO:0008270">
    <property type="term" value="F:zinc ion binding"/>
    <property type="evidence" value="ECO:0007669"/>
    <property type="project" value="UniProtKB-KW"/>
</dbReference>
<dbReference type="InterPro" id="IPR057251">
    <property type="entry name" value="FP_C"/>
</dbReference>
<evidence type="ECO:0000259" key="6">
    <source>
        <dbReference type="Pfam" id="PF03258"/>
    </source>
</evidence>
<feature type="domain" description="FP protein C-terminal" evidence="7">
    <location>
        <begin position="257"/>
        <end position="308"/>
    </location>
</feature>
<dbReference type="SUPFAM" id="SSF57997">
    <property type="entry name" value="Tropomyosin"/>
    <property type="match status" value="1"/>
</dbReference>
<dbReference type="SUPFAM" id="SSF57903">
    <property type="entry name" value="FYVE/PHD zinc finger"/>
    <property type="match status" value="1"/>
</dbReference>
<dbReference type="InterPro" id="IPR004941">
    <property type="entry name" value="FP_N"/>
</dbReference>
<dbReference type="Proteomes" id="UP000494256">
    <property type="component" value="Unassembled WGS sequence"/>
</dbReference>
<evidence type="ECO:0000256" key="3">
    <source>
        <dbReference type="ARBA" id="ARBA00022833"/>
    </source>
</evidence>
<name>A0A8S0ZMX2_ARCPL</name>
<protein>
    <recommendedName>
        <fullName evidence="10">Zinc finger PHD-type domain-containing protein</fullName>
    </recommendedName>
</protein>
<evidence type="ECO:0000256" key="2">
    <source>
        <dbReference type="ARBA" id="ARBA00022771"/>
    </source>
</evidence>
<dbReference type="AlphaFoldDB" id="A0A8S0ZMX2"/>
<dbReference type="InterPro" id="IPR011011">
    <property type="entry name" value="Znf_FYVE_PHD"/>
</dbReference>
<evidence type="ECO:0000259" key="5">
    <source>
        <dbReference type="Pfam" id="PF00628"/>
    </source>
</evidence>
<dbReference type="InterPro" id="IPR019787">
    <property type="entry name" value="Znf_PHD-finger"/>
</dbReference>
<evidence type="ECO:0000313" key="9">
    <source>
        <dbReference type="Proteomes" id="UP000494256"/>
    </source>
</evidence>
<keyword evidence="2" id="KW-0863">Zinc-finger</keyword>
<evidence type="ECO:0000313" key="8">
    <source>
        <dbReference type="EMBL" id="CAB3232910.1"/>
    </source>
</evidence>
<evidence type="ECO:0008006" key="10">
    <source>
        <dbReference type="Google" id="ProtNLM"/>
    </source>
</evidence>
<dbReference type="Pfam" id="PF03258">
    <property type="entry name" value="Baculo_FP"/>
    <property type="match status" value="1"/>
</dbReference>
<dbReference type="Pfam" id="PF25298">
    <property type="entry name" value="Baculo_FP_2nd"/>
    <property type="match status" value="1"/>
</dbReference>
<dbReference type="Pfam" id="PF00628">
    <property type="entry name" value="PHD"/>
    <property type="match status" value="1"/>
</dbReference>
<keyword evidence="4" id="KW-0175">Coiled coil</keyword>
<keyword evidence="3" id="KW-0862">Zinc</keyword>
<dbReference type="Gene3D" id="3.30.40.10">
    <property type="entry name" value="Zinc/RING finger domain, C3HC4 (zinc finger)"/>
    <property type="match status" value="1"/>
</dbReference>
<feature type="domain" description="PHD-type" evidence="5">
    <location>
        <begin position="9"/>
        <end position="46"/>
    </location>
</feature>
<dbReference type="EMBL" id="CADEBD010000292">
    <property type="protein sequence ID" value="CAB3232910.1"/>
    <property type="molecule type" value="Genomic_DNA"/>
</dbReference>
<feature type="coiled-coil region" evidence="4">
    <location>
        <begin position="94"/>
        <end position="156"/>
    </location>
</feature>
<evidence type="ECO:0000259" key="7">
    <source>
        <dbReference type="Pfam" id="PF25298"/>
    </source>
</evidence>
<keyword evidence="1" id="KW-0479">Metal-binding</keyword>
<comment type="caution">
    <text evidence="8">The sequence shown here is derived from an EMBL/GenBank/DDBJ whole genome shotgun (WGS) entry which is preliminary data.</text>
</comment>
<dbReference type="InterPro" id="IPR013083">
    <property type="entry name" value="Znf_RING/FYVE/PHD"/>
</dbReference>
<reference evidence="8 9" key="1">
    <citation type="submission" date="2020-04" db="EMBL/GenBank/DDBJ databases">
        <authorList>
            <person name="Wallbank WR R."/>
            <person name="Pardo Diaz C."/>
            <person name="Kozak K."/>
            <person name="Martin S."/>
            <person name="Jiggins C."/>
            <person name="Moest M."/>
            <person name="Warren A I."/>
            <person name="Byers J.R.P. K."/>
            <person name="Montejo-Kovacevich G."/>
            <person name="Yen C E."/>
        </authorList>
    </citation>
    <scope>NUCLEOTIDE SEQUENCE [LARGE SCALE GENOMIC DNA]</scope>
</reference>
<evidence type="ECO:0000256" key="4">
    <source>
        <dbReference type="SAM" id="Coils"/>
    </source>
</evidence>
<dbReference type="OrthoDB" id="7493244at2759"/>
<accession>A0A8S0ZMX2</accession>
<gene>
    <name evidence="8" type="ORF">APLA_LOCUS5927</name>
</gene>
<sequence>MVTKKSPGIQCSKCSKWLHASCASITTEQLNTLHSTDAVNWRCRSCTGSAKPRRLSCILPDAEEEENTDTELIDNNITLRILKDIRREVRDIIRQELQSTLQFYSDKIDEYEKKIHIYEGNLKAVENQSLEIKNKFKNMELKYDVLEQKLHAIEQSQLANYVEVCGISEKVNENVDGMIENLCRKIQRNPDDIIKAYRKKNIRSDPKTLSRPSAIVVSLKEGCREEWLQVIKPLTITGKDIGIDDANKIYIRECLSPNTAYLLWVAKTELKQTDLCKFVWCKNGQILVRRCEKGKTHNVRSVKDIQRYVAEFRSSKGT</sequence>
<feature type="domain" description="FP protein N-terminal" evidence="6">
    <location>
        <begin position="160"/>
        <end position="250"/>
    </location>
</feature>
<evidence type="ECO:0000256" key="1">
    <source>
        <dbReference type="ARBA" id="ARBA00022723"/>
    </source>
</evidence>